<evidence type="ECO:0000256" key="7">
    <source>
        <dbReference type="ARBA" id="ARBA00022853"/>
    </source>
</evidence>
<dbReference type="GO" id="GO:0008270">
    <property type="term" value="F:zinc ion binding"/>
    <property type="evidence" value="ECO:0007669"/>
    <property type="project" value="UniProtKB-KW"/>
</dbReference>
<dbReference type="PROSITE" id="PS00028">
    <property type="entry name" value="ZINC_FINGER_C2H2_1"/>
    <property type="match status" value="2"/>
</dbReference>
<dbReference type="PANTHER" id="PTHR46541">
    <property type="entry name" value="ZINC FINGER PROTEIN AEBP2"/>
    <property type="match status" value="1"/>
</dbReference>
<dbReference type="InterPro" id="IPR059034">
    <property type="entry name" value="SH3_AEBP2_C"/>
</dbReference>
<dbReference type="EMBL" id="VVIM01000004">
    <property type="protein sequence ID" value="KAB0800413.1"/>
    <property type="molecule type" value="Genomic_DNA"/>
</dbReference>
<protein>
    <recommendedName>
        <fullName evidence="14">C2H2-type domain-containing protein</fullName>
    </recommendedName>
</protein>
<name>A0A5N4AT06_PHOPY</name>
<dbReference type="InterPro" id="IPR052130">
    <property type="entry name" value="AEBP2/jing_C2H2-ZnF"/>
</dbReference>
<comment type="similarity">
    <text evidence="11">Belongs to the AEBP2/jing C2H2-type zinc-finger family.</text>
</comment>
<gene>
    <name evidence="15" type="ORF">PPYR_06153</name>
</gene>
<dbReference type="Gene3D" id="3.30.160.60">
    <property type="entry name" value="Classic Zinc Finger"/>
    <property type="match status" value="2"/>
</dbReference>
<evidence type="ECO:0000256" key="12">
    <source>
        <dbReference type="PROSITE-ProRule" id="PRU00042"/>
    </source>
</evidence>
<dbReference type="GO" id="GO:0035098">
    <property type="term" value="C:ESC/E(Z) complex"/>
    <property type="evidence" value="ECO:0007669"/>
    <property type="project" value="TreeGrafter"/>
</dbReference>
<dbReference type="GO" id="GO:0006325">
    <property type="term" value="P:chromatin organization"/>
    <property type="evidence" value="ECO:0007669"/>
    <property type="project" value="UniProtKB-KW"/>
</dbReference>
<evidence type="ECO:0000256" key="2">
    <source>
        <dbReference type="ARBA" id="ARBA00022491"/>
    </source>
</evidence>
<keyword evidence="6" id="KW-0862">Zinc</keyword>
<keyword evidence="2" id="KW-0678">Repressor</keyword>
<evidence type="ECO:0000256" key="13">
    <source>
        <dbReference type="SAM" id="MobiDB-lite"/>
    </source>
</evidence>
<evidence type="ECO:0000313" key="15">
    <source>
        <dbReference type="EMBL" id="KAB0800413.1"/>
    </source>
</evidence>
<evidence type="ECO:0000256" key="6">
    <source>
        <dbReference type="ARBA" id="ARBA00022833"/>
    </source>
</evidence>
<evidence type="ECO:0000259" key="14">
    <source>
        <dbReference type="PROSITE" id="PS50157"/>
    </source>
</evidence>
<dbReference type="PANTHER" id="PTHR46541:SF1">
    <property type="entry name" value="ZINC FINGER PROTEIN AEBP2"/>
    <property type="match status" value="1"/>
</dbReference>
<feature type="region of interest" description="Disordered" evidence="13">
    <location>
        <begin position="794"/>
        <end position="814"/>
    </location>
</feature>
<keyword evidence="16" id="KW-1185">Reference proteome</keyword>
<dbReference type="Proteomes" id="UP000327044">
    <property type="component" value="Unassembled WGS sequence"/>
</dbReference>
<dbReference type="PROSITE" id="PS50157">
    <property type="entry name" value="ZINC_FINGER_C2H2_2"/>
    <property type="match status" value="1"/>
</dbReference>
<sequence>MAEDRSARKLEARTNGFSERYVGFTVLIRTYIRIRLMSNSTSAHEFPVLFTQQSLLIVQMLESLFIYTMNFGVAVLSCTDCSGSSTASSDITDPGSPFSTASSHSEDSASQPAKMPPTQSAHHPPWPWVRGESPPVKRHTTDKAAFPKRIKTDNENASFKKEDQKTVQKEKEGNKLPPACLSSLSHNSLQMKNDNKLSNVTTEVLSISDSNIKAPSSNPALVTNKKVSSKKADLAAAAKTQGKITEYFKAQMKANGIKKELSNLITKPNPTKNPNLHKYFSLVGGLKPNTNLKTQNQRKIDVRTVHTAVKKMAVSAKSRKLSSVTVPRKILPAPSKVCDKVTVNNLNHVNEVNTFTPTVTLTTLALPPNLAYLHTKTPKPPDNFILQQFTTLSSDKINTIPLVSTPCTMIHPLQKITTINNFNCIKLNATVVPIVKLNTLPSKINGSNFALNVDAGLPTVIPTKPKLNECNVPTFINSNVTGCNTSVSACKEVRVEETSPASSDSGISSTCKEQLEILVSQKPSVESQKSPILSQPKTIRFPAKQQDSSECKESRSSHSSDSTCCRWAECHSQFDTSGALLEHLQIKHVISQASQEHYVCLWLGCKVHGRTSCSRTWLERHVLAHAGTKPFRCIVEGCGMRFNSQLSLERHVNGHFNTDGTQNANANKKSVDNNSAKLFKRNGKKIRFRRQPWSARMFDFFDNGIMEGLQHQLLTMTETRTLGHNDSVPGDNIRLHSEILARRIEIDGKRKILIRWRPSNILPDEWVHEKEYSPSKVISIRQLQPNALNELNPILFPHHSKRRHKQRRKPSKCT</sequence>
<dbReference type="AlphaFoldDB" id="A0A5N4AT06"/>
<keyword evidence="8" id="KW-0805">Transcription regulation</keyword>
<feature type="compositionally biased region" description="Polar residues" evidence="13">
    <location>
        <begin position="522"/>
        <end position="537"/>
    </location>
</feature>
<comment type="subcellular location">
    <subcellularLocation>
        <location evidence="1">Nucleus</location>
    </subcellularLocation>
</comment>
<keyword evidence="4" id="KW-0677">Repeat</keyword>
<keyword evidence="5 12" id="KW-0863">Zinc-finger</keyword>
<feature type="compositionally biased region" description="Basic and acidic residues" evidence="13">
    <location>
        <begin position="150"/>
        <end position="174"/>
    </location>
</feature>
<keyword evidence="7" id="KW-0156">Chromatin regulator</keyword>
<proteinExistence type="inferred from homology"/>
<dbReference type="InParanoid" id="A0A5N4AT06"/>
<dbReference type="SUPFAM" id="SSF57667">
    <property type="entry name" value="beta-beta-alpha zinc fingers"/>
    <property type="match status" value="1"/>
</dbReference>
<evidence type="ECO:0000256" key="10">
    <source>
        <dbReference type="ARBA" id="ARBA00023242"/>
    </source>
</evidence>
<organism evidence="15 16">
    <name type="scientific">Photinus pyralis</name>
    <name type="common">Common eastern firefly</name>
    <name type="synonym">Lampyris pyralis</name>
    <dbReference type="NCBI Taxonomy" id="7054"/>
    <lineage>
        <taxon>Eukaryota</taxon>
        <taxon>Metazoa</taxon>
        <taxon>Ecdysozoa</taxon>
        <taxon>Arthropoda</taxon>
        <taxon>Hexapoda</taxon>
        <taxon>Insecta</taxon>
        <taxon>Pterygota</taxon>
        <taxon>Neoptera</taxon>
        <taxon>Endopterygota</taxon>
        <taxon>Coleoptera</taxon>
        <taxon>Polyphaga</taxon>
        <taxon>Elateriformia</taxon>
        <taxon>Elateroidea</taxon>
        <taxon>Lampyridae</taxon>
        <taxon>Lampyrinae</taxon>
        <taxon>Photinus</taxon>
    </lineage>
</organism>
<evidence type="ECO:0000256" key="11">
    <source>
        <dbReference type="ARBA" id="ARBA00037930"/>
    </source>
</evidence>
<feature type="region of interest" description="Disordered" evidence="13">
    <location>
        <begin position="522"/>
        <end position="562"/>
    </location>
</feature>
<dbReference type="GO" id="GO:0006357">
    <property type="term" value="P:regulation of transcription by RNA polymerase II"/>
    <property type="evidence" value="ECO:0007669"/>
    <property type="project" value="TreeGrafter"/>
</dbReference>
<feature type="compositionally biased region" description="Basic residues" evidence="13">
    <location>
        <begin position="798"/>
        <end position="814"/>
    </location>
</feature>
<dbReference type="InterPro" id="IPR013087">
    <property type="entry name" value="Znf_C2H2_type"/>
</dbReference>
<evidence type="ECO:0000256" key="9">
    <source>
        <dbReference type="ARBA" id="ARBA00023163"/>
    </source>
</evidence>
<dbReference type="SMART" id="SM00355">
    <property type="entry name" value="ZnF_C2H2"/>
    <property type="match status" value="3"/>
</dbReference>
<comment type="caution">
    <text evidence="15">The sequence shown here is derived from an EMBL/GenBank/DDBJ whole genome shotgun (WGS) entry which is preliminary data.</text>
</comment>
<accession>A0A5N4AT06</accession>
<feature type="region of interest" description="Disordered" evidence="13">
    <location>
        <begin position="86"/>
        <end position="179"/>
    </location>
</feature>
<evidence type="ECO:0000256" key="3">
    <source>
        <dbReference type="ARBA" id="ARBA00022723"/>
    </source>
</evidence>
<evidence type="ECO:0000256" key="4">
    <source>
        <dbReference type="ARBA" id="ARBA00022737"/>
    </source>
</evidence>
<feature type="compositionally biased region" description="Basic and acidic residues" evidence="13">
    <location>
        <begin position="547"/>
        <end position="558"/>
    </location>
</feature>
<evidence type="ECO:0000256" key="8">
    <source>
        <dbReference type="ARBA" id="ARBA00023015"/>
    </source>
</evidence>
<dbReference type="InterPro" id="IPR036236">
    <property type="entry name" value="Znf_C2H2_sf"/>
</dbReference>
<keyword evidence="10" id="KW-0539">Nucleus</keyword>
<evidence type="ECO:0000256" key="1">
    <source>
        <dbReference type="ARBA" id="ARBA00004123"/>
    </source>
</evidence>
<dbReference type="Pfam" id="PF26014">
    <property type="entry name" value="SH3_AEBP2_C"/>
    <property type="match status" value="1"/>
</dbReference>
<keyword evidence="9" id="KW-0804">Transcription</keyword>
<keyword evidence="3" id="KW-0479">Metal-binding</keyword>
<reference evidence="15 16" key="1">
    <citation type="journal article" date="2018" name="Elife">
        <title>Firefly genomes illuminate parallel origins of bioluminescence in beetles.</title>
        <authorList>
            <person name="Fallon T.R."/>
            <person name="Lower S.E."/>
            <person name="Chang C.H."/>
            <person name="Bessho-Uehara M."/>
            <person name="Martin G.J."/>
            <person name="Bewick A.J."/>
            <person name="Behringer M."/>
            <person name="Debat H.J."/>
            <person name="Wong I."/>
            <person name="Day J.C."/>
            <person name="Suvorov A."/>
            <person name="Silva C.J."/>
            <person name="Stanger-Hall K.F."/>
            <person name="Hall D.W."/>
            <person name="Schmitz R.J."/>
            <person name="Nelson D.R."/>
            <person name="Lewis S.M."/>
            <person name="Shigenobu S."/>
            <person name="Bybee S.M."/>
            <person name="Larracuente A.M."/>
            <person name="Oba Y."/>
            <person name="Weng J.K."/>
        </authorList>
    </citation>
    <scope>NUCLEOTIDE SEQUENCE [LARGE SCALE GENOMIC DNA]</scope>
    <source>
        <strain evidence="15">1611_PpyrPB1</strain>
        <tissue evidence="15">Whole body</tissue>
    </source>
</reference>
<feature type="compositionally biased region" description="Low complexity" evidence="13">
    <location>
        <begin position="99"/>
        <end position="113"/>
    </location>
</feature>
<evidence type="ECO:0000256" key="5">
    <source>
        <dbReference type="ARBA" id="ARBA00022771"/>
    </source>
</evidence>
<feature type="domain" description="C2H2-type" evidence="14">
    <location>
        <begin position="631"/>
        <end position="660"/>
    </location>
</feature>
<evidence type="ECO:0000313" key="16">
    <source>
        <dbReference type="Proteomes" id="UP000327044"/>
    </source>
</evidence>